<comment type="caution">
    <text evidence="12">The sequence shown here is derived from an EMBL/GenBank/DDBJ whole genome shotgun (WGS) entry which is preliminary data.</text>
</comment>
<dbReference type="Pfam" id="PF12367">
    <property type="entry name" value="PFO_beta_C"/>
    <property type="match status" value="1"/>
</dbReference>
<dbReference type="SUPFAM" id="SSF52518">
    <property type="entry name" value="Thiamin diphosphate-binding fold (THDP-binding)"/>
    <property type="match status" value="1"/>
</dbReference>
<feature type="domain" description="Pyruvate ferredoxin oxidoreductase beta subunit C-terminal" evidence="11">
    <location>
        <begin position="197"/>
        <end position="272"/>
    </location>
</feature>
<dbReference type="AlphaFoldDB" id="A0AA37BSA7"/>
<accession>A0AA37BSA7</accession>
<dbReference type="Proteomes" id="UP000632195">
    <property type="component" value="Unassembled WGS sequence"/>
</dbReference>
<dbReference type="GO" id="GO:0051536">
    <property type="term" value="F:iron-sulfur cluster binding"/>
    <property type="evidence" value="ECO:0007669"/>
    <property type="project" value="UniProtKB-KW"/>
</dbReference>
<dbReference type="NCBIfam" id="NF041171">
    <property type="entry name" value="Oxoac_fdxbeta_Archa"/>
    <property type="match status" value="1"/>
</dbReference>
<dbReference type="CDD" id="cd03375">
    <property type="entry name" value="TPP_OGFOR"/>
    <property type="match status" value="1"/>
</dbReference>
<evidence type="ECO:0000256" key="3">
    <source>
        <dbReference type="ARBA" id="ARBA00001966"/>
    </source>
</evidence>
<evidence type="ECO:0000256" key="5">
    <source>
        <dbReference type="ARBA" id="ARBA00022842"/>
    </source>
</evidence>
<evidence type="ECO:0000256" key="7">
    <source>
        <dbReference type="ARBA" id="ARBA00023004"/>
    </source>
</evidence>
<keyword evidence="4" id="KW-0479">Metal-binding</keyword>
<evidence type="ECO:0000256" key="1">
    <source>
        <dbReference type="ARBA" id="ARBA00001946"/>
    </source>
</evidence>
<evidence type="ECO:0000259" key="11">
    <source>
        <dbReference type="Pfam" id="PF12367"/>
    </source>
</evidence>
<evidence type="ECO:0000256" key="6">
    <source>
        <dbReference type="ARBA" id="ARBA00023002"/>
    </source>
</evidence>
<dbReference type="InterPro" id="IPR051457">
    <property type="entry name" value="2-oxoacid:Fd_oxidoreductase"/>
</dbReference>
<keyword evidence="8" id="KW-0411">Iron-sulfur</keyword>
<evidence type="ECO:0000256" key="2">
    <source>
        <dbReference type="ARBA" id="ARBA00001964"/>
    </source>
</evidence>
<keyword evidence="5" id="KW-0460">Magnesium</keyword>
<dbReference type="NCBIfam" id="TIGR02177">
    <property type="entry name" value="PorB_KorB"/>
    <property type="match status" value="1"/>
</dbReference>
<comment type="cofactor">
    <cofactor evidence="1">
        <name>Mg(2+)</name>
        <dbReference type="ChEBI" id="CHEBI:18420"/>
    </cofactor>
</comment>
<dbReference type="InterPro" id="IPR032686">
    <property type="entry name" value="PFO_beta_C"/>
</dbReference>
<dbReference type="InterPro" id="IPR029061">
    <property type="entry name" value="THDP-binding"/>
</dbReference>
<feature type="domain" description="Thiamine pyrophosphate enzyme TPP-binding" evidence="10">
    <location>
        <begin position="46"/>
        <end position="193"/>
    </location>
</feature>
<proteinExistence type="predicted"/>
<evidence type="ECO:0000313" key="12">
    <source>
        <dbReference type="EMBL" id="GGM77920.1"/>
    </source>
</evidence>
<name>A0AA37BSA7_9ARCH</name>
<comment type="cofactor">
    <cofactor evidence="2">
        <name>thiamine diphosphate</name>
        <dbReference type="ChEBI" id="CHEBI:58937"/>
    </cofactor>
</comment>
<protein>
    <submittedName>
        <fullName evidence="12">2-oxoacid ferredoxin oxidoreductase subunit beta</fullName>
    </submittedName>
</protein>
<keyword evidence="7" id="KW-0408">Iron</keyword>
<dbReference type="GO" id="GO:0044272">
    <property type="term" value="P:sulfur compound biosynthetic process"/>
    <property type="evidence" value="ECO:0007669"/>
    <property type="project" value="UniProtKB-ARBA"/>
</dbReference>
<dbReference type="EMBL" id="BMNY01000003">
    <property type="protein sequence ID" value="GGM77920.1"/>
    <property type="molecule type" value="Genomic_DNA"/>
</dbReference>
<dbReference type="GO" id="GO:0030976">
    <property type="term" value="F:thiamine pyrophosphate binding"/>
    <property type="evidence" value="ECO:0007669"/>
    <property type="project" value="InterPro"/>
</dbReference>
<dbReference type="GO" id="GO:0045333">
    <property type="term" value="P:cellular respiration"/>
    <property type="evidence" value="ECO:0007669"/>
    <property type="project" value="UniProtKB-ARBA"/>
</dbReference>
<dbReference type="GO" id="GO:0006082">
    <property type="term" value="P:organic acid metabolic process"/>
    <property type="evidence" value="ECO:0007669"/>
    <property type="project" value="UniProtKB-ARBA"/>
</dbReference>
<gene>
    <name evidence="12" type="ORF">GCM10007108_15160</name>
</gene>
<dbReference type="GO" id="GO:0046872">
    <property type="term" value="F:metal ion binding"/>
    <property type="evidence" value="ECO:0007669"/>
    <property type="project" value="UniProtKB-KW"/>
</dbReference>
<keyword evidence="6" id="KW-0560">Oxidoreductase</keyword>
<evidence type="ECO:0000313" key="13">
    <source>
        <dbReference type="Proteomes" id="UP000632195"/>
    </source>
</evidence>
<dbReference type="Gene3D" id="3.40.50.970">
    <property type="match status" value="1"/>
</dbReference>
<evidence type="ECO:0000256" key="9">
    <source>
        <dbReference type="ARBA" id="ARBA00023052"/>
    </source>
</evidence>
<reference evidence="12" key="1">
    <citation type="journal article" date="2014" name="Int. J. Syst. Evol. Microbiol.">
        <title>Complete genome sequence of Corynebacterium casei LMG S-19264T (=DSM 44701T), isolated from a smear-ripened cheese.</title>
        <authorList>
            <consortium name="US DOE Joint Genome Institute (JGI-PGF)"/>
            <person name="Walter F."/>
            <person name="Albersmeier A."/>
            <person name="Kalinowski J."/>
            <person name="Ruckert C."/>
        </authorList>
    </citation>
    <scope>NUCLEOTIDE SEQUENCE</scope>
    <source>
        <strain evidence="12">JCM 13583</strain>
    </source>
</reference>
<evidence type="ECO:0000256" key="4">
    <source>
        <dbReference type="ARBA" id="ARBA00022723"/>
    </source>
</evidence>
<evidence type="ECO:0000256" key="8">
    <source>
        <dbReference type="ARBA" id="ARBA00023014"/>
    </source>
</evidence>
<comment type="cofactor">
    <cofactor evidence="3">
        <name>[4Fe-4S] cluster</name>
        <dbReference type="ChEBI" id="CHEBI:49883"/>
    </cofactor>
</comment>
<dbReference type="PANTHER" id="PTHR48084">
    <property type="entry name" value="2-OXOGLUTARATE OXIDOREDUCTASE SUBUNIT KORB-RELATED"/>
    <property type="match status" value="1"/>
</dbReference>
<dbReference type="PANTHER" id="PTHR48084:SF2">
    <property type="entry name" value="PYRUVATE FERREDOXIN_FLAVODOXIN OXIDOREDUCTASE, BETA SUBUNIT"/>
    <property type="match status" value="1"/>
</dbReference>
<keyword evidence="9" id="KW-0786">Thiamine pyrophosphate</keyword>
<dbReference type="InterPro" id="IPR053399">
    <property type="entry name" value="2-oxoacid:Fd_oxidored_beta"/>
</dbReference>
<dbReference type="InterPro" id="IPR011766">
    <property type="entry name" value="TPP_enzyme_TPP-bd"/>
</dbReference>
<reference evidence="12" key="2">
    <citation type="submission" date="2022-09" db="EMBL/GenBank/DDBJ databases">
        <authorList>
            <person name="Sun Q."/>
            <person name="Ohkuma M."/>
        </authorList>
    </citation>
    <scope>NUCLEOTIDE SEQUENCE</scope>
    <source>
        <strain evidence="12">JCM 13583</strain>
    </source>
</reference>
<dbReference type="RefSeq" id="WP_188681649.1">
    <property type="nucleotide sequence ID" value="NZ_BMNY01000003.1"/>
</dbReference>
<keyword evidence="13" id="KW-1185">Reference proteome</keyword>
<evidence type="ECO:0000259" key="10">
    <source>
        <dbReference type="Pfam" id="PF02775"/>
    </source>
</evidence>
<dbReference type="GO" id="GO:0016625">
    <property type="term" value="F:oxidoreductase activity, acting on the aldehyde or oxo group of donors, iron-sulfur protein as acceptor"/>
    <property type="evidence" value="ECO:0007669"/>
    <property type="project" value="UniProtKB-ARBA"/>
</dbReference>
<organism evidence="12 13">
    <name type="scientific">Thermogymnomonas acidicola</name>
    <dbReference type="NCBI Taxonomy" id="399579"/>
    <lineage>
        <taxon>Archaea</taxon>
        <taxon>Methanobacteriati</taxon>
        <taxon>Thermoplasmatota</taxon>
        <taxon>Thermoplasmata</taxon>
        <taxon>Thermoplasmatales</taxon>
        <taxon>Thermogymnomonas</taxon>
    </lineage>
</organism>
<dbReference type="Pfam" id="PF02775">
    <property type="entry name" value="TPP_enzyme_C"/>
    <property type="match status" value="1"/>
</dbReference>
<sequence length="309" mass="34034">MVHNFKNDITVDWCPGCGDFGILTSVIQALTELDMDPKSVVSVSGIGCSGKTPHYLNIAGVHTLHGRAIPYATGVKLANPDLKVLVMGGDGDLLGIGAGHFVAEGRRNTGLTVILFDNAVYGLTKGQAAPTMEMGEKTKSLTRANIFGKINPLTLALSAGYSFVARGFSFDMKQLKEIIKTAINHEGSALIDVLQPCPTYNNINTMEWYRKRVYKLEDDKSWDPVIASPDDPEAQAKFERAYRKSLEWGDRIPTGIFYDNRTIPPFTKRLNEFVPNYLEVPPAKQRILDAEGYTPVDPDLTFADKIIAH</sequence>
<dbReference type="InterPro" id="IPR011896">
    <property type="entry name" value="OFOB"/>
</dbReference>